<evidence type="ECO:0000256" key="4">
    <source>
        <dbReference type="ARBA" id="ARBA00022723"/>
    </source>
</evidence>
<dbReference type="Proteomes" id="UP000701702">
    <property type="component" value="Unassembled WGS sequence"/>
</dbReference>
<keyword evidence="7 10" id="KW-1133">Transmembrane helix</keyword>
<keyword evidence="5 10" id="KW-0201">Cytochrome c-type biogenesis</keyword>
<keyword evidence="4 10" id="KW-0479">Metal-binding</keyword>
<keyword evidence="6 10" id="KW-0735">Signal-anchor</keyword>
<reference evidence="11 12" key="1">
    <citation type="submission" date="2021-08" db="EMBL/GenBank/DDBJ databases">
        <authorList>
            <person name="Peeters C."/>
        </authorList>
    </citation>
    <scope>NUCLEOTIDE SEQUENCE [LARGE SCALE GENOMIC DNA]</scope>
    <source>
        <strain evidence="11 12">LMG 23994</strain>
    </source>
</reference>
<evidence type="ECO:0000256" key="2">
    <source>
        <dbReference type="ARBA" id="ARBA00022617"/>
    </source>
</evidence>
<evidence type="ECO:0000256" key="3">
    <source>
        <dbReference type="ARBA" id="ARBA00022692"/>
    </source>
</evidence>
<keyword evidence="8 10" id="KW-0408">Iron</keyword>
<dbReference type="Gene3D" id="2.40.50.140">
    <property type="entry name" value="Nucleic acid-binding proteins"/>
    <property type="match status" value="1"/>
</dbReference>
<evidence type="ECO:0000256" key="10">
    <source>
        <dbReference type="HAMAP-Rule" id="MF_01959"/>
    </source>
</evidence>
<dbReference type="SUPFAM" id="SSF82093">
    <property type="entry name" value="Heme chaperone CcmE"/>
    <property type="match status" value="1"/>
</dbReference>
<feature type="binding site" description="axial binding residue" evidence="10">
    <location>
        <position position="127"/>
    </location>
    <ligand>
        <name>heme</name>
        <dbReference type="ChEBI" id="CHEBI:30413"/>
    </ligand>
    <ligandPart>
        <name>Fe</name>
        <dbReference type="ChEBI" id="CHEBI:18248"/>
    </ligandPart>
</feature>
<organism evidence="11 12">
    <name type="scientific">Cupriavidus pinatubonensis</name>
    <dbReference type="NCBI Taxonomy" id="248026"/>
    <lineage>
        <taxon>Bacteria</taxon>
        <taxon>Pseudomonadati</taxon>
        <taxon>Pseudomonadota</taxon>
        <taxon>Betaproteobacteria</taxon>
        <taxon>Burkholderiales</taxon>
        <taxon>Burkholderiaceae</taxon>
        <taxon>Cupriavidus</taxon>
    </lineage>
</organism>
<protein>
    <recommendedName>
        <fullName evidence="10">Cytochrome c-type biogenesis protein CcmE</fullName>
    </recommendedName>
    <alternativeName>
        <fullName evidence="10">Cytochrome c maturation protein E</fullName>
    </alternativeName>
    <alternativeName>
        <fullName evidence="10">Heme chaperone CcmE</fullName>
    </alternativeName>
</protein>
<evidence type="ECO:0000256" key="6">
    <source>
        <dbReference type="ARBA" id="ARBA00022968"/>
    </source>
</evidence>
<dbReference type="PANTHER" id="PTHR34128:SF2">
    <property type="entry name" value="CYTOCHROME C-TYPE BIOGENESIS PROTEIN CCME HOMOLOG, MITOCHONDRIAL"/>
    <property type="match status" value="1"/>
</dbReference>
<comment type="subcellular location">
    <subcellularLocation>
        <location evidence="10">Cell membrane</location>
        <topology evidence="10">Single-pass type II membrane protein</topology>
    </subcellularLocation>
    <subcellularLocation>
        <location evidence="1">Membrane</location>
    </subcellularLocation>
</comment>
<evidence type="ECO:0000256" key="9">
    <source>
        <dbReference type="ARBA" id="ARBA00023136"/>
    </source>
</evidence>
<comment type="function">
    <text evidence="10">Heme chaperone required for the biogenesis of c-type cytochromes. Transiently binds heme delivered by CcmC and transfers the heme to apo-cytochromes in a process facilitated by CcmF and CcmH.</text>
</comment>
<keyword evidence="2 10" id="KW-0349">Heme</keyword>
<dbReference type="Pfam" id="PF03100">
    <property type="entry name" value="CcmE"/>
    <property type="match status" value="1"/>
</dbReference>
<dbReference type="HAMAP" id="MF_01959">
    <property type="entry name" value="CcmE"/>
    <property type="match status" value="1"/>
</dbReference>
<dbReference type="PANTHER" id="PTHR34128">
    <property type="entry name" value="CYTOCHROME C-TYPE BIOGENESIS PROTEIN CCME HOMOLOG, MITOCHONDRIAL"/>
    <property type="match status" value="1"/>
</dbReference>
<gene>
    <name evidence="10 11" type="primary">ccmE</name>
    <name evidence="10" type="synonym">cycJ</name>
    <name evidence="11" type="ORF">LMG23994_00543</name>
</gene>
<dbReference type="NCBIfam" id="NF009727">
    <property type="entry name" value="PRK13254.1-1"/>
    <property type="match status" value="1"/>
</dbReference>
<dbReference type="InterPro" id="IPR012340">
    <property type="entry name" value="NA-bd_OB-fold"/>
</dbReference>
<dbReference type="EMBL" id="CAJZAF010000002">
    <property type="protein sequence ID" value="CAG9164709.1"/>
    <property type="molecule type" value="Genomic_DNA"/>
</dbReference>
<keyword evidence="3 10" id="KW-0812">Transmembrane</keyword>
<evidence type="ECO:0000256" key="7">
    <source>
        <dbReference type="ARBA" id="ARBA00022989"/>
    </source>
</evidence>
<feature type="binding site" description="covalent" evidence="10">
    <location>
        <position position="123"/>
    </location>
    <ligand>
        <name>heme</name>
        <dbReference type="ChEBI" id="CHEBI:30413"/>
    </ligand>
</feature>
<dbReference type="InterPro" id="IPR004329">
    <property type="entry name" value="CcmE"/>
</dbReference>
<name>A0ABM8WBS7_9BURK</name>
<evidence type="ECO:0000313" key="11">
    <source>
        <dbReference type="EMBL" id="CAG9164709.1"/>
    </source>
</evidence>
<comment type="similarity">
    <text evidence="10">Belongs to the CcmE/CycJ family.</text>
</comment>
<dbReference type="RefSeq" id="WP_223999490.1">
    <property type="nucleotide sequence ID" value="NZ_CAJZAF010000002.1"/>
</dbReference>
<accession>A0ABM8WBS7</accession>
<sequence>MTPRRRRLGMLLAALACAGIALALVLNAFRSNLVFFFSPSQVAAHEAPASRSFRLGGLVAPGSIRREGDGMTVRFIVTDKAREVPVVYRGLLPDLFREGKGVVARGTLDRSGTFVASEVLAKHDENYMPPEAADALKQAEQVNRRMASQLAEGERETQR</sequence>
<dbReference type="NCBIfam" id="NF009731">
    <property type="entry name" value="PRK13254.1-5"/>
    <property type="match status" value="1"/>
</dbReference>
<proteinExistence type="inferred from homology"/>
<dbReference type="NCBIfam" id="NF009729">
    <property type="entry name" value="PRK13254.1-3"/>
    <property type="match status" value="1"/>
</dbReference>
<evidence type="ECO:0000313" key="12">
    <source>
        <dbReference type="Proteomes" id="UP000701702"/>
    </source>
</evidence>
<evidence type="ECO:0000256" key="1">
    <source>
        <dbReference type="ARBA" id="ARBA00004370"/>
    </source>
</evidence>
<comment type="caution">
    <text evidence="11">The sequence shown here is derived from an EMBL/GenBank/DDBJ whole genome shotgun (WGS) entry which is preliminary data.</text>
</comment>
<keyword evidence="10" id="KW-1003">Cell membrane</keyword>
<feature type="topological domain" description="Extracellular" evidence="10">
    <location>
        <begin position="29"/>
        <end position="159"/>
    </location>
</feature>
<dbReference type="InterPro" id="IPR036127">
    <property type="entry name" value="CcmE-like_sf"/>
</dbReference>
<feature type="topological domain" description="Cytoplasmic" evidence="10">
    <location>
        <begin position="1"/>
        <end position="7"/>
    </location>
</feature>
<keyword evidence="12" id="KW-1185">Reference proteome</keyword>
<evidence type="ECO:0000256" key="5">
    <source>
        <dbReference type="ARBA" id="ARBA00022748"/>
    </source>
</evidence>
<evidence type="ECO:0000256" key="8">
    <source>
        <dbReference type="ARBA" id="ARBA00023004"/>
    </source>
</evidence>
<keyword evidence="9 10" id="KW-0472">Membrane</keyword>